<keyword evidence="6" id="KW-0175">Coiled coil</keyword>
<dbReference type="AlphaFoldDB" id="A0A0D6XBL1"/>
<comment type="caution">
    <text evidence="8">The sequence shown here is derived from an EMBL/GenBank/DDBJ whole genome shotgun (WGS) entry which is preliminary data.</text>
</comment>
<dbReference type="InterPro" id="IPR006363">
    <property type="entry name" value="Cbl_synth_CobJ/CibH_dom"/>
</dbReference>
<sequence length="287" mass="31179">MGTLYLVGMGPGDLPGLTLRAREVLGKAEVVIGYSTYVKLLEEMGLLEGKEVVRKGMTEELDRAEEALERALEGQRVALVSGGDPGVYGMAAPVLELMEERGFRRADGGVGLPGRFAREGREVRLEVVPGVTAANAVASLLGSPLAHDTCLISLSDLLTPWPLIERRLHAAGQGDFVVVLYNPQSKRRSWQLRKSAEILLEYRPETTPAALVKSAYRKRQEVTLTTLGALGGVEAGMLTTVVIGNRQSRFYEGTFLTPRGYALKYDLETLEALPGETPGLSLRREDA</sequence>
<comment type="pathway">
    <text evidence="1">Cofactor biosynthesis; adenosylcobalamin biosynthesis.</text>
</comment>
<evidence type="ECO:0000256" key="5">
    <source>
        <dbReference type="ARBA" id="ARBA00022691"/>
    </source>
</evidence>
<dbReference type="Gene3D" id="3.40.1010.10">
    <property type="entry name" value="Cobalt-precorrin-4 Transmethylase, Domain 1"/>
    <property type="match status" value="1"/>
</dbReference>
<keyword evidence="5" id="KW-0949">S-adenosyl-L-methionine</keyword>
<gene>
    <name evidence="8" type="ORF">THFILI_01520</name>
</gene>
<feature type="coiled-coil region" evidence="6">
    <location>
        <begin position="47"/>
        <end position="74"/>
    </location>
</feature>
<dbReference type="SUPFAM" id="SSF53790">
    <property type="entry name" value="Tetrapyrrole methylase"/>
    <property type="match status" value="1"/>
</dbReference>
<feature type="domain" description="Tetrapyrrole methylase" evidence="7">
    <location>
        <begin position="3"/>
        <end position="100"/>
    </location>
</feature>
<organism evidence="8 9">
    <name type="scientific">Thermus filiformis</name>
    <dbReference type="NCBI Taxonomy" id="276"/>
    <lineage>
        <taxon>Bacteria</taxon>
        <taxon>Thermotogati</taxon>
        <taxon>Deinococcota</taxon>
        <taxon>Deinococci</taxon>
        <taxon>Thermales</taxon>
        <taxon>Thermaceae</taxon>
        <taxon>Thermus</taxon>
    </lineage>
</organism>
<evidence type="ECO:0000256" key="1">
    <source>
        <dbReference type="ARBA" id="ARBA00004953"/>
    </source>
</evidence>
<keyword evidence="2" id="KW-0169">Cobalamin biosynthesis</keyword>
<evidence type="ECO:0000256" key="3">
    <source>
        <dbReference type="ARBA" id="ARBA00022603"/>
    </source>
</evidence>
<evidence type="ECO:0000313" key="9">
    <source>
        <dbReference type="Proteomes" id="UP000030364"/>
    </source>
</evidence>
<dbReference type="InterPro" id="IPR014776">
    <property type="entry name" value="4pyrrole_Mease_sub2"/>
</dbReference>
<evidence type="ECO:0000256" key="2">
    <source>
        <dbReference type="ARBA" id="ARBA00022573"/>
    </source>
</evidence>
<dbReference type="CDD" id="cd11646">
    <property type="entry name" value="Precorrin_3B_C17_MT"/>
    <property type="match status" value="1"/>
</dbReference>
<protein>
    <recommendedName>
        <fullName evidence="7">Tetrapyrrole methylase domain-containing protein</fullName>
    </recommendedName>
</protein>
<evidence type="ECO:0000256" key="4">
    <source>
        <dbReference type="ARBA" id="ARBA00022679"/>
    </source>
</evidence>
<dbReference type="PANTHER" id="PTHR47036">
    <property type="entry name" value="COBALT-FACTOR III C(17)-METHYLTRANSFERASE-RELATED"/>
    <property type="match status" value="1"/>
</dbReference>
<dbReference type="NCBIfam" id="TIGR01466">
    <property type="entry name" value="cobJ_cbiH"/>
    <property type="match status" value="1"/>
</dbReference>
<dbReference type="GO" id="GO:0008168">
    <property type="term" value="F:methyltransferase activity"/>
    <property type="evidence" value="ECO:0007669"/>
    <property type="project" value="UniProtKB-KW"/>
</dbReference>
<dbReference type="UniPathway" id="UPA00148"/>
<dbReference type="InterPro" id="IPR051810">
    <property type="entry name" value="Precorrin_MeTrfase"/>
</dbReference>
<accession>A0A0D6XBL1</accession>
<keyword evidence="3" id="KW-0489">Methyltransferase</keyword>
<dbReference type="InterPro" id="IPR035996">
    <property type="entry name" value="4pyrrol_Methylase_sf"/>
</dbReference>
<dbReference type="GO" id="GO:0032259">
    <property type="term" value="P:methylation"/>
    <property type="evidence" value="ECO:0007669"/>
    <property type="project" value="UniProtKB-KW"/>
</dbReference>
<dbReference type="InterPro" id="IPR000878">
    <property type="entry name" value="4pyrrol_Mease"/>
</dbReference>
<dbReference type="InterPro" id="IPR014777">
    <property type="entry name" value="4pyrrole_Mease_sub1"/>
</dbReference>
<reference evidence="8 9" key="1">
    <citation type="journal article" date="2015" name="Genome Announc.">
        <title>Draft Genome Sequence of the Thermophile Thermus filiformis ATCC 43280, Producer of Carotenoid-(Di)glucoside-Branched Fatty Acid (Di)esters and Source of Hyperthermostable Enzymes of Biotechnological Interest.</title>
        <authorList>
            <person name="Mandelli F."/>
            <person name="Oliveira Ramires B."/>
            <person name="Couger M.B."/>
            <person name="Paixao D.A."/>
            <person name="Camilo C.M."/>
            <person name="Polikarpov I."/>
            <person name="Prade R."/>
            <person name="Riano-Pachon D.M."/>
            <person name="Squina F.M."/>
        </authorList>
    </citation>
    <scope>NUCLEOTIDE SEQUENCE [LARGE SCALE GENOMIC DNA]</scope>
    <source>
        <strain evidence="8 9">ATCC 43280</strain>
    </source>
</reference>
<dbReference type="RefSeq" id="WP_038065316.1">
    <property type="nucleotide sequence ID" value="NZ_JPSL02000036.1"/>
</dbReference>
<dbReference type="Gene3D" id="3.30.950.10">
    <property type="entry name" value="Methyltransferase, Cobalt-precorrin-4 Transmethylase, Domain 2"/>
    <property type="match status" value="1"/>
</dbReference>
<dbReference type="OrthoDB" id="9772960at2"/>
<keyword evidence="4" id="KW-0808">Transferase</keyword>
<dbReference type="STRING" id="276.THFILI_01520"/>
<feature type="domain" description="Tetrapyrrole methylase" evidence="7">
    <location>
        <begin position="116"/>
        <end position="230"/>
    </location>
</feature>
<dbReference type="Proteomes" id="UP000030364">
    <property type="component" value="Unassembled WGS sequence"/>
</dbReference>
<dbReference type="Pfam" id="PF00590">
    <property type="entry name" value="TP_methylase"/>
    <property type="match status" value="2"/>
</dbReference>
<evidence type="ECO:0000256" key="6">
    <source>
        <dbReference type="SAM" id="Coils"/>
    </source>
</evidence>
<evidence type="ECO:0000313" key="8">
    <source>
        <dbReference type="EMBL" id="KIX84721.1"/>
    </source>
</evidence>
<keyword evidence="9" id="KW-1185">Reference proteome</keyword>
<evidence type="ECO:0000259" key="7">
    <source>
        <dbReference type="Pfam" id="PF00590"/>
    </source>
</evidence>
<dbReference type="PANTHER" id="PTHR47036:SF1">
    <property type="entry name" value="COBALT-FACTOR III C(17)-METHYLTRANSFERASE-RELATED"/>
    <property type="match status" value="1"/>
</dbReference>
<dbReference type="EMBL" id="JPSL02000036">
    <property type="protein sequence ID" value="KIX84721.1"/>
    <property type="molecule type" value="Genomic_DNA"/>
</dbReference>
<dbReference type="GO" id="GO:0009236">
    <property type="term" value="P:cobalamin biosynthetic process"/>
    <property type="evidence" value="ECO:0007669"/>
    <property type="project" value="UniProtKB-UniPathway"/>
</dbReference>
<name>A0A0D6XBL1_THEFI</name>
<proteinExistence type="predicted"/>